<dbReference type="EMBL" id="CAADRA010006199">
    <property type="protein sequence ID" value="VFT94269.1"/>
    <property type="molecule type" value="Genomic_DNA"/>
</dbReference>
<dbReference type="AlphaFoldDB" id="A0A485L985"/>
<evidence type="ECO:0000256" key="1">
    <source>
        <dbReference type="SAM" id="SignalP"/>
    </source>
</evidence>
<organism evidence="4 5">
    <name type="scientific">Aphanomyces stellatus</name>
    <dbReference type="NCBI Taxonomy" id="120398"/>
    <lineage>
        <taxon>Eukaryota</taxon>
        <taxon>Sar</taxon>
        <taxon>Stramenopiles</taxon>
        <taxon>Oomycota</taxon>
        <taxon>Saprolegniomycetes</taxon>
        <taxon>Saprolegniales</taxon>
        <taxon>Verrucalvaceae</taxon>
        <taxon>Aphanomyces</taxon>
    </lineage>
</organism>
<keyword evidence="1" id="KW-0732">Signal</keyword>
<dbReference type="InterPro" id="IPR029058">
    <property type="entry name" value="AB_hydrolase_fold"/>
</dbReference>
<proteinExistence type="predicted"/>
<evidence type="ECO:0000313" key="3">
    <source>
        <dbReference type="EMBL" id="KAF0691216.1"/>
    </source>
</evidence>
<dbReference type="EMBL" id="VJMH01006178">
    <property type="protein sequence ID" value="KAF0691216.1"/>
    <property type="molecule type" value="Genomic_DNA"/>
</dbReference>
<dbReference type="SUPFAM" id="SSF53474">
    <property type="entry name" value="alpha/beta-Hydrolases"/>
    <property type="match status" value="1"/>
</dbReference>
<feature type="chain" id="PRO_5033437413" evidence="1">
    <location>
        <begin position="16"/>
        <end position="556"/>
    </location>
</feature>
<protein>
    <submittedName>
        <fullName evidence="4">Aste57867_17516 protein</fullName>
    </submittedName>
</protein>
<dbReference type="Proteomes" id="UP000332933">
    <property type="component" value="Unassembled WGS sequence"/>
</dbReference>
<feature type="domain" description="Peptidase S33 tripeptidyl aminopeptidase-like C-terminal" evidence="2">
    <location>
        <begin position="454"/>
        <end position="526"/>
    </location>
</feature>
<name>A0A485L985_9STRA</name>
<reference evidence="4 5" key="1">
    <citation type="submission" date="2019-03" db="EMBL/GenBank/DDBJ databases">
        <authorList>
            <person name="Gaulin E."/>
            <person name="Dumas B."/>
        </authorList>
    </citation>
    <scope>NUCLEOTIDE SEQUENCE [LARGE SCALE GENOMIC DNA]</scope>
    <source>
        <strain evidence="4">CBS 568.67</strain>
    </source>
</reference>
<dbReference type="InterPro" id="IPR013595">
    <property type="entry name" value="Pept_S33_TAP-like_C"/>
</dbReference>
<keyword evidence="5" id="KW-1185">Reference proteome</keyword>
<dbReference type="OrthoDB" id="425534at2759"/>
<accession>A0A485L985</accession>
<evidence type="ECO:0000313" key="5">
    <source>
        <dbReference type="Proteomes" id="UP000332933"/>
    </source>
</evidence>
<reference evidence="3" key="2">
    <citation type="submission" date="2019-06" db="EMBL/GenBank/DDBJ databases">
        <title>Genomics analysis of Aphanomyces spp. identifies a new class of oomycete effector associated with host adaptation.</title>
        <authorList>
            <person name="Gaulin E."/>
        </authorList>
    </citation>
    <scope>NUCLEOTIDE SEQUENCE</scope>
    <source>
        <strain evidence="3">CBS 578.67</strain>
    </source>
</reference>
<feature type="signal peptide" evidence="1">
    <location>
        <begin position="1"/>
        <end position="15"/>
    </location>
</feature>
<gene>
    <name evidence="4" type="primary">Aste57867_17516</name>
    <name evidence="3" type="ORF">As57867_017456</name>
    <name evidence="4" type="ORF">ASTE57867_17516</name>
</gene>
<sequence length="556" mass="62399">MRTLTLLMVMAGVSADINTLPFAKQWYKCDLNTTFNESKSQAFPGRFRRHAMQGPQLLDGDSWREAQIELPTHAECAKFTAPLCYEDVCNSNKTIDLFVKRIRALTNTTKKGIFIMDGGPGAASCDMEDLQQRTWKAMLGEFDVYVHDPRGTGRSEQLKCASDSNKKLPECLARLNSVYGSGNAAGFSITSAATDLVALTKSIHADADWYLYGVSYGTLLAARTMHVGDAFKGYIFDSVTPERWDNAETSFNDVALRYLQACEDDAYCWRQVKTPLPAQIDAIYTAYDNATSSSLKQCRDWLRVQMSLRKDEPTSFGLKKLFAWFIRSVSKQRLFPPLLLRLARCNDADFAIFSGVFTAFLDSDELEDNILFPYDSRQLNQLIEASEIMDAVDYNETIAEFEADLIALPEYDDLIPFCYYHNSSFPECKAFNLTNVQPFVYDKDAFYDTFATIPNDASILILNGVYDPITPDGWAQAQFDGLIGTNKAFFNLDNTGHSVVDTPCGFHLYKQFLKQGGDLDSIDSSCMDAIPHLPFQVPVELSQAVFGVDDIYKLEA</sequence>
<dbReference type="Gene3D" id="3.40.50.1820">
    <property type="entry name" value="alpha/beta hydrolase"/>
    <property type="match status" value="1"/>
</dbReference>
<dbReference type="Pfam" id="PF08386">
    <property type="entry name" value="Abhydrolase_4"/>
    <property type="match status" value="1"/>
</dbReference>
<evidence type="ECO:0000313" key="4">
    <source>
        <dbReference type="EMBL" id="VFT94269.1"/>
    </source>
</evidence>
<evidence type="ECO:0000259" key="2">
    <source>
        <dbReference type="Pfam" id="PF08386"/>
    </source>
</evidence>